<sequence length="345" mass="39774">MEYQHRDYTQYTATAFFEDEQFIHHVLKWDDEAIAYWQQLSALYPDKRNAMEEARAWILLLNKQPVYKPATDKLQLWEKIAGDIAVSNSREQRYYRPLKLVAKWTAAAAAVLLFIVMIRELSSHGEKSYSTTFGKHEQVVLPDESVVTLNGNSSIYYSRSWKSDKPREIWLNGEAYFEVKHVAIKNRWQQSDSFQVHVSDLALTVLGTKFNVRNRRNITEISLLEGRLRIEKNGPGAFVKILKPGDAFAYDSSKQLLQEMERKPQANKAWTANELDLDGYTLQEILDVLEDNYGYNITLEAPALAQKRLSGTVPANSAEDILFVIRKVFNLKINQKADHLIISQN</sequence>
<accession>A0ABS5IZD2</accession>
<dbReference type="Gene3D" id="2.60.120.1440">
    <property type="match status" value="1"/>
</dbReference>
<dbReference type="PANTHER" id="PTHR30273">
    <property type="entry name" value="PERIPLASMIC SIGNAL SENSOR AND SIGMA FACTOR ACTIVATOR FECR-RELATED"/>
    <property type="match status" value="1"/>
</dbReference>
<evidence type="ECO:0000259" key="2">
    <source>
        <dbReference type="Pfam" id="PF04773"/>
    </source>
</evidence>
<evidence type="ECO:0000313" key="5">
    <source>
        <dbReference type="Proteomes" id="UP000676386"/>
    </source>
</evidence>
<keyword evidence="5" id="KW-1185">Reference proteome</keyword>
<dbReference type="Proteomes" id="UP000676386">
    <property type="component" value="Unassembled WGS sequence"/>
</dbReference>
<dbReference type="InterPro" id="IPR006860">
    <property type="entry name" value="FecR"/>
</dbReference>
<keyword evidence="1" id="KW-1133">Transmembrane helix</keyword>
<dbReference type="Gene3D" id="3.55.50.30">
    <property type="match status" value="1"/>
</dbReference>
<organism evidence="4 5">
    <name type="scientific">Chitinophaga hostae</name>
    <dbReference type="NCBI Taxonomy" id="2831022"/>
    <lineage>
        <taxon>Bacteria</taxon>
        <taxon>Pseudomonadati</taxon>
        <taxon>Bacteroidota</taxon>
        <taxon>Chitinophagia</taxon>
        <taxon>Chitinophagales</taxon>
        <taxon>Chitinophagaceae</taxon>
        <taxon>Chitinophaga</taxon>
    </lineage>
</organism>
<dbReference type="PANTHER" id="PTHR30273:SF2">
    <property type="entry name" value="PROTEIN FECR"/>
    <property type="match status" value="1"/>
</dbReference>
<dbReference type="InterPro" id="IPR032508">
    <property type="entry name" value="FecR_C"/>
</dbReference>
<name>A0ABS5IZD2_9BACT</name>
<proteinExistence type="predicted"/>
<dbReference type="RefSeq" id="WP_211973439.1">
    <property type="nucleotide sequence ID" value="NZ_CBFHAM010000079.1"/>
</dbReference>
<dbReference type="Pfam" id="PF04773">
    <property type="entry name" value="FecR"/>
    <property type="match status" value="1"/>
</dbReference>
<comment type="caution">
    <text evidence="4">The sequence shown here is derived from an EMBL/GenBank/DDBJ whole genome shotgun (WGS) entry which is preliminary data.</text>
</comment>
<keyword evidence="1" id="KW-0812">Transmembrane</keyword>
<feature type="domain" description="FecR protein" evidence="2">
    <location>
        <begin position="129"/>
        <end position="228"/>
    </location>
</feature>
<dbReference type="Pfam" id="PF16344">
    <property type="entry name" value="FecR_C"/>
    <property type="match status" value="1"/>
</dbReference>
<dbReference type="PIRSF" id="PIRSF018266">
    <property type="entry name" value="FecR"/>
    <property type="match status" value="1"/>
</dbReference>
<keyword evidence="1" id="KW-0472">Membrane</keyword>
<evidence type="ECO:0000259" key="3">
    <source>
        <dbReference type="Pfam" id="PF16344"/>
    </source>
</evidence>
<gene>
    <name evidence="4" type="ORF">KE626_13555</name>
</gene>
<evidence type="ECO:0000313" key="4">
    <source>
        <dbReference type="EMBL" id="MBS0028339.1"/>
    </source>
</evidence>
<evidence type="ECO:0000256" key="1">
    <source>
        <dbReference type="SAM" id="Phobius"/>
    </source>
</evidence>
<reference evidence="4 5" key="1">
    <citation type="submission" date="2021-04" db="EMBL/GenBank/DDBJ databases">
        <title>Chitinophaga sp. nov., isolated from the rhizosphere soil.</title>
        <authorList>
            <person name="He S."/>
        </authorList>
    </citation>
    <scope>NUCLEOTIDE SEQUENCE [LARGE SCALE GENOMIC DNA]</scope>
    <source>
        <strain evidence="4 5">2R12</strain>
    </source>
</reference>
<dbReference type="InterPro" id="IPR012373">
    <property type="entry name" value="Ferrdict_sens_TM"/>
</dbReference>
<protein>
    <submittedName>
        <fullName evidence="4">FecR domain-containing protein</fullName>
    </submittedName>
</protein>
<dbReference type="EMBL" id="JAGTXB010000005">
    <property type="protein sequence ID" value="MBS0028339.1"/>
    <property type="molecule type" value="Genomic_DNA"/>
</dbReference>
<feature type="transmembrane region" description="Helical" evidence="1">
    <location>
        <begin position="100"/>
        <end position="118"/>
    </location>
</feature>
<feature type="domain" description="Protein FecR C-terminal" evidence="3">
    <location>
        <begin position="277"/>
        <end position="342"/>
    </location>
</feature>